<evidence type="ECO:0000313" key="1">
    <source>
        <dbReference type="EMBL" id="GID51089.1"/>
    </source>
</evidence>
<sequence>MKDPHTGVSDMTGTHGLITIALLGPGLLAGVASPARADAGTCSAPRHVAFDTPGRNTRMDVRLCLLHGTPTRGAYAHVAWARGGADNDDGERKFDALTLHYHLQRHNENVSLGTCDLAPRVNEATTGAYKCEKVELRVPAAGGWSADGYLEYNLDRDGAGMKRVDLRGSPVVAH</sequence>
<gene>
    <name evidence="1" type="ORF">Aca07nite_83640</name>
</gene>
<name>A0ABQ3WY16_9ACTN</name>
<evidence type="ECO:0008006" key="2">
    <source>
        <dbReference type="Google" id="ProtNLM"/>
    </source>
</evidence>
<comment type="caution">
    <text evidence="1">The sequence shown here is derived from an EMBL/GenBank/DDBJ whole genome shotgun (WGS) entry which is preliminary data.</text>
</comment>
<reference evidence="1" key="1">
    <citation type="submission" date="2021-01" db="EMBL/GenBank/DDBJ databases">
        <title>Whole genome shotgun sequence of Actinoplanes capillaceus NBRC 16408.</title>
        <authorList>
            <person name="Komaki H."/>
            <person name="Tamura T."/>
        </authorList>
    </citation>
    <scope>NUCLEOTIDE SEQUENCE [LARGE SCALE GENOMIC DNA]</scope>
    <source>
        <strain evidence="1">NBRC 16408</strain>
    </source>
</reference>
<dbReference type="EMBL" id="BOMF01000169">
    <property type="protein sequence ID" value="GID51089.1"/>
    <property type="molecule type" value="Genomic_DNA"/>
</dbReference>
<accession>A0ABQ3WY16</accession>
<organism evidence="1">
    <name type="scientific">Actinoplanes campanulatus</name>
    <dbReference type="NCBI Taxonomy" id="113559"/>
    <lineage>
        <taxon>Bacteria</taxon>
        <taxon>Bacillati</taxon>
        <taxon>Actinomycetota</taxon>
        <taxon>Actinomycetes</taxon>
        <taxon>Micromonosporales</taxon>
        <taxon>Micromonosporaceae</taxon>
        <taxon>Actinoplanes</taxon>
    </lineage>
</organism>
<proteinExistence type="predicted"/>
<protein>
    <recommendedName>
        <fullName evidence="2">Ig-like domain-containing protein</fullName>
    </recommendedName>
</protein>